<accession>A0A7W8AF13</accession>
<evidence type="ECO:0000256" key="4">
    <source>
        <dbReference type="ARBA" id="ARBA00023163"/>
    </source>
</evidence>
<dbReference type="PROSITE" id="PS00041">
    <property type="entry name" value="HTH_ARAC_FAMILY_1"/>
    <property type="match status" value="1"/>
</dbReference>
<sequence length="278" mass="29343">MSEQIAHYRTPPEGARALGLAVTGAGTIRGQDRPRTRQALTGYAGVLVTAGTGHFVLHDRPGRHRVGPGTFFWLPPGVLHTYGPSGGTWDEHWVLFEGPSTGGYENLGYLGGGVAAVEVTDPAAVAAAMTRLVELTGRAASLPDHVELGAALHTVIHAVGPGHGLSADRAPASPLGHRAIALLTADLERPVKVGEVARELSVSRDTLIAAVRAVTGDTPIDYLTRHRLDRAKVMLADTGLPVGAIARRVGYADHAYFTRVFTQRVGMSPTAFREQAPP</sequence>
<keyword evidence="3" id="KW-0010">Activator</keyword>
<dbReference type="InterPro" id="IPR037923">
    <property type="entry name" value="HTH-like"/>
</dbReference>
<dbReference type="InterPro" id="IPR050204">
    <property type="entry name" value="AraC_XylS_family_regulators"/>
</dbReference>
<dbReference type="Gene3D" id="1.10.10.60">
    <property type="entry name" value="Homeodomain-like"/>
    <property type="match status" value="1"/>
</dbReference>
<dbReference type="PANTHER" id="PTHR46796:SF7">
    <property type="entry name" value="ARAC FAMILY TRANSCRIPTIONAL REGULATOR"/>
    <property type="match status" value="1"/>
</dbReference>
<keyword evidence="1" id="KW-0805">Transcription regulation</keyword>
<evidence type="ECO:0000256" key="1">
    <source>
        <dbReference type="ARBA" id="ARBA00023015"/>
    </source>
</evidence>
<evidence type="ECO:0000256" key="2">
    <source>
        <dbReference type="ARBA" id="ARBA00023125"/>
    </source>
</evidence>
<comment type="caution">
    <text evidence="6">The sequence shown here is derived from an EMBL/GenBank/DDBJ whole genome shotgun (WGS) entry which is preliminary data.</text>
</comment>
<dbReference type="GO" id="GO:0003700">
    <property type="term" value="F:DNA-binding transcription factor activity"/>
    <property type="evidence" value="ECO:0007669"/>
    <property type="project" value="InterPro"/>
</dbReference>
<gene>
    <name evidence="6" type="ORF">HNR40_010456</name>
</gene>
<dbReference type="RefSeq" id="WP_184975837.1">
    <property type="nucleotide sequence ID" value="NZ_JACHIN010000028.1"/>
</dbReference>
<dbReference type="InterPro" id="IPR018060">
    <property type="entry name" value="HTH_AraC"/>
</dbReference>
<organism evidence="6 7">
    <name type="scientific">Nonomuraea endophytica</name>
    <dbReference type="NCBI Taxonomy" id="714136"/>
    <lineage>
        <taxon>Bacteria</taxon>
        <taxon>Bacillati</taxon>
        <taxon>Actinomycetota</taxon>
        <taxon>Actinomycetes</taxon>
        <taxon>Streptosporangiales</taxon>
        <taxon>Streptosporangiaceae</taxon>
        <taxon>Nonomuraea</taxon>
    </lineage>
</organism>
<dbReference type="SUPFAM" id="SSF46689">
    <property type="entry name" value="Homeodomain-like"/>
    <property type="match status" value="2"/>
</dbReference>
<dbReference type="Proteomes" id="UP000568380">
    <property type="component" value="Unassembled WGS sequence"/>
</dbReference>
<dbReference type="Gene3D" id="2.60.120.280">
    <property type="entry name" value="Regulatory protein AraC"/>
    <property type="match status" value="1"/>
</dbReference>
<dbReference type="InterPro" id="IPR009057">
    <property type="entry name" value="Homeodomain-like_sf"/>
</dbReference>
<dbReference type="PANTHER" id="PTHR46796">
    <property type="entry name" value="HTH-TYPE TRANSCRIPTIONAL ACTIVATOR RHAS-RELATED"/>
    <property type="match status" value="1"/>
</dbReference>
<keyword evidence="4" id="KW-0804">Transcription</keyword>
<dbReference type="PRINTS" id="PR00032">
    <property type="entry name" value="HTHARAC"/>
</dbReference>
<dbReference type="EMBL" id="JACHIN010000028">
    <property type="protein sequence ID" value="MBB5084945.1"/>
    <property type="molecule type" value="Genomic_DNA"/>
</dbReference>
<dbReference type="Pfam" id="PF02311">
    <property type="entry name" value="AraC_binding"/>
    <property type="match status" value="1"/>
</dbReference>
<evidence type="ECO:0000259" key="5">
    <source>
        <dbReference type="PROSITE" id="PS01124"/>
    </source>
</evidence>
<proteinExistence type="predicted"/>
<protein>
    <submittedName>
        <fullName evidence="6">AraC-like DNA-binding protein</fullName>
    </submittedName>
</protein>
<dbReference type="SUPFAM" id="SSF51215">
    <property type="entry name" value="Regulatory protein AraC"/>
    <property type="match status" value="1"/>
</dbReference>
<evidence type="ECO:0000313" key="7">
    <source>
        <dbReference type="Proteomes" id="UP000568380"/>
    </source>
</evidence>
<dbReference type="InterPro" id="IPR018062">
    <property type="entry name" value="HTH_AraC-typ_CS"/>
</dbReference>
<reference evidence="6 7" key="1">
    <citation type="submission" date="2020-08" db="EMBL/GenBank/DDBJ databases">
        <title>Genomic Encyclopedia of Type Strains, Phase IV (KMG-IV): sequencing the most valuable type-strain genomes for metagenomic binning, comparative biology and taxonomic classification.</title>
        <authorList>
            <person name="Goeker M."/>
        </authorList>
    </citation>
    <scope>NUCLEOTIDE SEQUENCE [LARGE SCALE GENOMIC DNA]</scope>
    <source>
        <strain evidence="6 7">DSM 45385</strain>
    </source>
</reference>
<dbReference type="SMART" id="SM00342">
    <property type="entry name" value="HTH_ARAC"/>
    <property type="match status" value="1"/>
</dbReference>
<dbReference type="GO" id="GO:0043565">
    <property type="term" value="F:sequence-specific DNA binding"/>
    <property type="evidence" value="ECO:0007669"/>
    <property type="project" value="InterPro"/>
</dbReference>
<feature type="domain" description="HTH araC/xylS-type" evidence="5">
    <location>
        <begin position="177"/>
        <end position="275"/>
    </location>
</feature>
<dbReference type="PROSITE" id="PS01124">
    <property type="entry name" value="HTH_ARAC_FAMILY_2"/>
    <property type="match status" value="1"/>
</dbReference>
<evidence type="ECO:0000313" key="6">
    <source>
        <dbReference type="EMBL" id="MBB5084945.1"/>
    </source>
</evidence>
<dbReference type="InterPro" id="IPR020449">
    <property type="entry name" value="Tscrpt_reg_AraC-type_HTH"/>
</dbReference>
<dbReference type="Pfam" id="PF12833">
    <property type="entry name" value="HTH_18"/>
    <property type="match status" value="1"/>
</dbReference>
<dbReference type="InterPro" id="IPR003313">
    <property type="entry name" value="AraC-bd"/>
</dbReference>
<keyword evidence="2 6" id="KW-0238">DNA-binding</keyword>
<name>A0A7W8AF13_9ACTN</name>
<evidence type="ECO:0000256" key="3">
    <source>
        <dbReference type="ARBA" id="ARBA00023159"/>
    </source>
</evidence>
<dbReference type="AlphaFoldDB" id="A0A7W8AF13"/>
<keyword evidence="7" id="KW-1185">Reference proteome</keyword>